<evidence type="ECO:0000256" key="3">
    <source>
        <dbReference type="ARBA" id="ARBA00022559"/>
    </source>
</evidence>
<dbReference type="EMBL" id="OE840303">
    <property type="protein sequence ID" value="CAD7590044.1"/>
    <property type="molecule type" value="Genomic_DNA"/>
</dbReference>
<feature type="region of interest" description="Disordered" evidence="5">
    <location>
        <begin position="56"/>
        <end position="81"/>
    </location>
</feature>
<protein>
    <submittedName>
        <fullName evidence="6">Uncharacterized protein</fullName>
    </submittedName>
</protein>
<dbReference type="Gene3D" id="1.10.640.10">
    <property type="entry name" value="Haem peroxidase domain superfamily, animal type"/>
    <property type="match status" value="1"/>
</dbReference>
<evidence type="ECO:0000256" key="1">
    <source>
        <dbReference type="ARBA" id="ARBA00004613"/>
    </source>
</evidence>
<dbReference type="GO" id="GO:0005576">
    <property type="term" value="C:extracellular region"/>
    <property type="evidence" value="ECO:0007669"/>
    <property type="project" value="UniProtKB-SubCell"/>
</dbReference>
<dbReference type="GO" id="GO:0006979">
    <property type="term" value="P:response to oxidative stress"/>
    <property type="evidence" value="ECO:0007669"/>
    <property type="project" value="InterPro"/>
</dbReference>
<keyword evidence="4" id="KW-0325">Glycoprotein</keyword>
<evidence type="ECO:0000256" key="4">
    <source>
        <dbReference type="ARBA" id="ARBA00023180"/>
    </source>
</evidence>
<dbReference type="Pfam" id="PF03098">
    <property type="entry name" value="An_peroxidase"/>
    <property type="match status" value="1"/>
</dbReference>
<keyword evidence="3" id="KW-0560">Oxidoreductase</keyword>
<keyword evidence="2" id="KW-0964">Secreted</keyword>
<proteinExistence type="predicted"/>
<accession>A0A7R9JX00</accession>
<dbReference type="InterPro" id="IPR010255">
    <property type="entry name" value="Haem_peroxidase_sf"/>
</dbReference>
<keyword evidence="3" id="KW-0575">Peroxidase</keyword>
<dbReference type="PANTHER" id="PTHR11475:SF4">
    <property type="entry name" value="CHORION PEROXIDASE"/>
    <property type="match status" value="1"/>
</dbReference>
<comment type="subcellular location">
    <subcellularLocation>
        <location evidence="1">Secreted</location>
    </subcellularLocation>
</comment>
<dbReference type="InterPro" id="IPR019791">
    <property type="entry name" value="Haem_peroxidase_animal"/>
</dbReference>
<reference evidence="6" key="1">
    <citation type="submission" date="2020-11" db="EMBL/GenBank/DDBJ databases">
        <authorList>
            <person name="Tran Van P."/>
        </authorList>
    </citation>
    <scope>NUCLEOTIDE SEQUENCE</scope>
</reference>
<dbReference type="PROSITE" id="PS50292">
    <property type="entry name" value="PEROXIDASE_3"/>
    <property type="match status" value="1"/>
</dbReference>
<organism evidence="6">
    <name type="scientific">Timema genevievae</name>
    <name type="common">Walking stick</name>
    <dbReference type="NCBI Taxonomy" id="629358"/>
    <lineage>
        <taxon>Eukaryota</taxon>
        <taxon>Metazoa</taxon>
        <taxon>Ecdysozoa</taxon>
        <taxon>Arthropoda</taxon>
        <taxon>Hexapoda</taxon>
        <taxon>Insecta</taxon>
        <taxon>Pterygota</taxon>
        <taxon>Neoptera</taxon>
        <taxon>Polyneoptera</taxon>
        <taxon>Phasmatodea</taxon>
        <taxon>Timematodea</taxon>
        <taxon>Timematoidea</taxon>
        <taxon>Timematidae</taxon>
        <taxon>Timema</taxon>
    </lineage>
</organism>
<dbReference type="SUPFAM" id="SSF48113">
    <property type="entry name" value="Heme-dependent peroxidases"/>
    <property type="match status" value="1"/>
</dbReference>
<sequence>MALVVILYQWRFLLDPLDVTPGTATRRHSARITGQGTTPQGKGKSLVQVREVTTRRHSARITGQGTTPRKRRDVSGPVPRSSLTTAVESCLLMGVKMADNVRYQERQILNLGVRLRHGTPDMGHHYNNLAGREARIINQMNEPIIIGAQLLQRQFSDSLGLSYNNTAEVLLNQGLEIGGVTEGTMCRRVRQGYCQGLNPRPFRSLDGSCNNIANPTWGMSQTALNRLLPPRYADGIIVIALSPVRAHMLVTSSTGCSPLSPRSN</sequence>
<dbReference type="PANTHER" id="PTHR11475">
    <property type="entry name" value="OXIDASE/PEROXIDASE"/>
    <property type="match status" value="1"/>
</dbReference>
<name>A0A7R9JX00_TIMGE</name>
<evidence type="ECO:0000313" key="6">
    <source>
        <dbReference type="EMBL" id="CAD7590044.1"/>
    </source>
</evidence>
<gene>
    <name evidence="6" type="ORF">TGEB3V08_LOCUS3925</name>
</gene>
<dbReference type="InterPro" id="IPR037120">
    <property type="entry name" value="Haem_peroxidase_sf_animal"/>
</dbReference>
<dbReference type="GO" id="GO:0004601">
    <property type="term" value="F:peroxidase activity"/>
    <property type="evidence" value="ECO:0007669"/>
    <property type="project" value="UniProtKB-KW"/>
</dbReference>
<dbReference type="AlphaFoldDB" id="A0A7R9JX00"/>
<evidence type="ECO:0000256" key="5">
    <source>
        <dbReference type="SAM" id="MobiDB-lite"/>
    </source>
</evidence>
<dbReference type="GO" id="GO:0020037">
    <property type="term" value="F:heme binding"/>
    <property type="evidence" value="ECO:0007669"/>
    <property type="project" value="InterPro"/>
</dbReference>
<evidence type="ECO:0000256" key="2">
    <source>
        <dbReference type="ARBA" id="ARBA00022525"/>
    </source>
</evidence>